<evidence type="ECO:0000313" key="4">
    <source>
        <dbReference type="Proteomes" id="UP000429595"/>
    </source>
</evidence>
<proteinExistence type="predicted"/>
<name>A0A6I1FNB5_9BACI</name>
<keyword evidence="2" id="KW-0812">Transmembrane</keyword>
<evidence type="ECO:0000256" key="1">
    <source>
        <dbReference type="SAM" id="MobiDB-lite"/>
    </source>
</evidence>
<feature type="transmembrane region" description="Helical" evidence="2">
    <location>
        <begin position="93"/>
        <end position="111"/>
    </location>
</feature>
<evidence type="ECO:0000256" key="2">
    <source>
        <dbReference type="SAM" id="Phobius"/>
    </source>
</evidence>
<keyword evidence="2" id="KW-1133">Transmembrane helix</keyword>
<comment type="caution">
    <text evidence="3">The sequence shown here is derived from an EMBL/GenBank/DDBJ whole genome shotgun (WGS) entry which is preliminary data.</text>
</comment>
<dbReference type="PANTHER" id="PTHR40040">
    <property type="entry name" value="SMALL HYDROPHOBIC PROTEIN-RELATED"/>
    <property type="match status" value="1"/>
</dbReference>
<accession>A0A6I1FNB5</accession>
<dbReference type="EMBL" id="WEIO01000001">
    <property type="protein sequence ID" value="KAB7708757.1"/>
    <property type="molecule type" value="Genomic_DNA"/>
</dbReference>
<evidence type="ECO:0008006" key="5">
    <source>
        <dbReference type="Google" id="ProtNLM"/>
    </source>
</evidence>
<dbReference type="PANTHER" id="PTHR40040:SF1">
    <property type="entry name" value="MEMBRANE PROTEIN"/>
    <property type="match status" value="1"/>
</dbReference>
<dbReference type="Proteomes" id="UP000429595">
    <property type="component" value="Unassembled WGS sequence"/>
</dbReference>
<feature type="transmembrane region" description="Helical" evidence="2">
    <location>
        <begin position="57"/>
        <end position="81"/>
    </location>
</feature>
<feature type="region of interest" description="Disordered" evidence="1">
    <location>
        <begin position="25"/>
        <end position="46"/>
    </location>
</feature>
<organism evidence="3 4">
    <name type="scientific">Bacillus aerolatus</name>
    <dbReference type="NCBI Taxonomy" id="2653354"/>
    <lineage>
        <taxon>Bacteria</taxon>
        <taxon>Bacillati</taxon>
        <taxon>Bacillota</taxon>
        <taxon>Bacilli</taxon>
        <taxon>Bacillales</taxon>
        <taxon>Bacillaceae</taxon>
        <taxon>Bacillus</taxon>
    </lineage>
</organism>
<protein>
    <recommendedName>
        <fullName evidence="5">DUF4190 domain-containing protein</fullName>
    </recommendedName>
</protein>
<reference evidence="3 4" key="1">
    <citation type="submission" date="2019-10" db="EMBL/GenBank/DDBJ databases">
        <title>Bacillus aerolatum sp. nov., isolated from bioaerosol of sport playgrounds.</title>
        <authorList>
            <person name="Chen P."/>
            <person name="Zhang G."/>
        </authorList>
    </citation>
    <scope>NUCLEOTIDE SEQUENCE [LARGE SCALE GENOMIC DNA]</scope>
    <source>
        <strain evidence="3 4">CX253</strain>
    </source>
</reference>
<keyword evidence="2" id="KW-0472">Membrane</keyword>
<keyword evidence="4" id="KW-1185">Reference proteome</keyword>
<dbReference type="InterPro" id="IPR055338">
    <property type="entry name" value="YqfX-like"/>
</dbReference>
<gene>
    <name evidence="3" type="ORF">F9802_00985</name>
</gene>
<feature type="compositionally biased region" description="Basic and acidic residues" evidence="1">
    <location>
        <begin position="35"/>
        <end position="46"/>
    </location>
</feature>
<sequence>MNDDKFDKDLRLANRPNKLYEEETAAELATPLSLSEERTDSRIDSEEGGRGFGYTGLIVSIVALFVMPVLLGAVGIVLGFLARSRGSRGLGSWAIGVGAAAIIMGLFVLPFF</sequence>
<dbReference type="AlphaFoldDB" id="A0A6I1FNB5"/>
<dbReference type="RefSeq" id="WP_152149284.1">
    <property type="nucleotide sequence ID" value="NZ_WEIO01000001.1"/>
</dbReference>
<evidence type="ECO:0000313" key="3">
    <source>
        <dbReference type="EMBL" id="KAB7708757.1"/>
    </source>
</evidence>